<dbReference type="GO" id="GO:0003677">
    <property type="term" value="F:DNA binding"/>
    <property type="evidence" value="ECO:0007669"/>
    <property type="project" value="UniProtKB-KW"/>
</dbReference>
<dbReference type="RefSeq" id="WP_006783369.1">
    <property type="nucleotide sequence ID" value="NZ_CAJJOK010000015.1"/>
</dbReference>
<dbReference type="InterPro" id="IPR010093">
    <property type="entry name" value="SinI_DNA-bd"/>
</dbReference>
<evidence type="ECO:0000259" key="1">
    <source>
        <dbReference type="Pfam" id="PF12728"/>
    </source>
</evidence>
<dbReference type="Pfam" id="PF12728">
    <property type="entry name" value="HTH_17"/>
    <property type="match status" value="1"/>
</dbReference>
<proteinExistence type="predicted"/>
<comment type="caution">
    <text evidence="3">The sequence shown here is derived from an EMBL/GenBank/DDBJ whole genome shotgun (WGS) entry which is preliminary data.</text>
</comment>
<accession>A0A6I3NEY3</accession>
<protein>
    <submittedName>
        <fullName evidence="3">Excisionase family DNA-binding protein</fullName>
    </submittedName>
</protein>
<name>A0A6I3NEY3_9FIRM</name>
<dbReference type="AlphaFoldDB" id="A0A6I3NEY3"/>
<sequence>MAKVQVEIKDKKLLTVAEVSALLNISDPTIRKIIKAGDLPILRIGKNILIYAYEVDEFCKRMTHKQLDFETATWSDIDYSQIGA</sequence>
<keyword evidence="3" id="KW-0238">DNA-binding</keyword>
<dbReference type="InterPro" id="IPR009061">
    <property type="entry name" value="DNA-bd_dom_put_sf"/>
</dbReference>
<feature type="domain" description="Helix-turn-helix" evidence="1">
    <location>
        <begin position="13"/>
        <end position="59"/>
    </location>
</feature>
<dbReference type="InterPro" id="IPR041657">
    <property type="entry name" value="HTH_17"/>
</dbReference>
<dbReference type="NCBIfam" id="TIGR01764">
    <property type="entry name" value="excise"/>
    <property type="match status" value="1"/>
</dbReference>
<evidence type="ECO:0000313" key="3">
    <source>
        <dbReference type="EMBL" id="MTL95061.1"/>
    </source>
</evidence>
<reference evidence="3 4" key="1">
    <citation type="journal article" date="2019" name="Nat. Med.">
        <title>A library of human gut bacterial isolates paired with longitudinal multiomics data enables mechanistic microbiome research.</title>
        <authorList>
            <person name="Poyet M."/>
            <person name="Groussin M."/>
            <person name="Gibbons S.M."/>
            <person name="Avila-Pacheco J."/>
            <person name="Jiang X."/>
            <person name="Kearney S.M."/>
            <person name="Perrotta A.R."/>
            <person name="Berdy B."/>
            <person name="Zhao S."/>
            <person name="Lieberman T.D."/>
            <person name="Swanson P.K."/>
            <person name="Smith M."/>
            <person name="Roesemann S."/>
            <person name="Alexander J.E."/>
            <person name="Rich S.A."/>
            <person name="Livny J."/>
            <person name="Vlamakis H."/>
            <person name="Clish C."/>
            <person name="Bullock K."/>
            <person name="Deik A."/>
            <person name="Scott J."/>
            <person name="Pierce K.A."/>
            <person name="Xavier R.J."/>
            <person name="Alm E.J."/>
        </authorList>
    </citation>
    <scope>NUCLEOTIDE SEQUENCE</scope>
    <source>
        <strain evidence="3">BIOML-A179</strain>
        <strain evidence="2 4">BIOML-A198</strain>
    </source>
</reference>
<dbReference type="Proteomes" id="UP000487649">
    <property type="component" value="Unassembled WGS sequence"/>
</dbReference>
<organism evidence="3">
    <name type="scientific">Turicibacter sanguinis</name>
    <dbReference type="NCBI Taxonomy" id="154288"/>
    <lineage>
        <taxon>Bacteria</taxon>
        <taxon>Bacillati</taxon>
        <taxon>Bacillota</taxon>
        <taxon>Erysipelotrichia</taxon>
        <taxon>Erysipelotrichales</taxon>
        <taxon>Turicibacteraceae</taxon>
        <taxon>Turicibacter</taxon>
    </lineage>
</organism>
<dbReference type="EMBL" id="WMQE01000024">
    <property type="protein sequence ID" value="MTK21840.1"/>
    <property type="molecule type" value="Genomic_DNA"/>
</dbReference>
<dbReference type="SUPFAM" id="SSF46955">
    <property type="entry name" value="Putative DNA-binding domain"/>
    <property type="match status" value="1"/>
</dbReference>
<evidence type="ECO:0000313" key="2">
    <source>
        <dbReference type="EMBL" id="MTK21840.1"/>
    </source>
</evidence>
<dbReference type="EMBL" id="WMQV01000029">
    <property type="protein sequence ID" value="MTL95061.1"/>
    <property type="molecule type" value="Genomic_DNA"/>
</dbReference>
<evidence type="ECO:0000313" key="4">
    <source>
        <dbReference type="Proteomes" id="UP000487649"/>
    </source>
</evidence>
<gene>
    <name evidence="3" type="ORF">GMA64_11020</name>
    <name evidence="2" type="ORF">GMA92_10480</name>
</gene>